<comment type="caution">
    <text evidence="2">The sequence shown here is derived from an EMBL/GenBank/DDBJ whole genome shotgun (WGS) entry which is preliminary data.</text>
</comment>
<dbReference type="RefSeq" id="WP_073898002.1">
    <property type="nucleotide sequence ID" value="NZ_JBHXUE010000146.1"/>
</dbReference>
<keyword evidence="1" id="KW-1133">Transmembrane helix</keyword>
<evidence type="ECO:0000313" key="2">
    <source>
        <dbReference type="EMBL" id="PSL51463.1"/>
    </source>
</evidence>
<sequence length="74" mass="7444">MKIDWAALGAVFGVSLAVVLGLVLLFSGGLKALSAREAAQERQASTALPTVAAAACLLACVIVVLFGIYLIVAG</sequence>
<feature type="transmembrane region" description="Helical" evidence="1">
    <location>
        <begin position="6"/>
        <end position="26"/>
    </location>
</feature>
<name>A0A2P8HZ50_SACCR</name>
<organism evidence="2 3">
    <name type="scientific">Saccharothrix carnea</name>
    <dbReference type="NCBI Taxonomy" id="1280637"/>
    <lineage>
        <taxon>Bacteria</taxon>
        <taxon>Bacillati</taxon>
        <taxon>Actinomycetota</taxon>
        <taxon>Actinomycetes</taxon>
        <taxon>Pseudonocardiales</taxon>
        <taxon>Pseudonocardiaceae</taxon>
        <taxon>Saccharothrix</taxon>
    </lineage>
</organism>
<gene>
    <name evidence="2" type="ORF">B0I31_12196</name>
</gene>
<evidence type="ECO:0000313" key="3">
    <source>
        <dbReference type="Proteomes" id="UP000241118"/>
    </source>
</evidence>
<dbReference type="Proteomes" id="UP000241118">
    <property type="component" value="Unassembled WGS sequence"/>
</dbReference>
<dbReference type="EMBL" id="PYAX01000021">
    <property type="protein sequence ID" value="PSL51463.1"/>
    <property type="molecule type" value="Genomic_DNA"/>
</dbReference>
<keyword evidence="3" id="KW-1185">Reference proteome</keyword>
<accession>A0A2P8HZ50</accession>
<dbReference type="AlphaFoldDB" id="A0A2P8HZ50"/>
<keyword evidence="1" id="KW-0812">Transmembrane</keyword>
<feature type="transmembrane region" description="Helical" evidence="1">
    <location>
        <begin position="47"/>
        <end position="72"/>
    </location>
</feature>
<proteinExistence type="predicted"/>
<evidence type="ECO:0000256" key="1">
    <source>
        <dbReference type="SAM" id="Phobius"/>
    </source>
</evidence>
<keyword evidence="1" id="KW-0472">Membrane</keyword>
<protein>
    <submittedName>
        <fullName evidence="2">Uncharacterized protein</fullName>
    </submittedName>
</protein>
<reference evidence="2 3" key="1">
    <citation type="submission" date="2018-03" db="EMBL/GenBank/DDBJ databases">
        <title>Genomic Encyclopedia of Type Strains, Phase III (KMG-III): the genomes of soil and plant-associated and newly described type strains.</title>
        <authorList>
            <person name="Whitman W."/>
        </authorList>
    </citation>
    <scope>NUCLEOTIDE SEQUENCE [LARGE SCALE GENOMIC DNA]</scope>
    <source>
        <strain evidence="2 3">CGMCC 4.7097</strain>
    </source>
</reference>